<dbReference type="InterPro" id="IPR036910">
    <property type="entry name" value="HMG_box_dom_sf"/>
</dbReference>
<keyword evidence="4" id="KW-0597">Phosphoprotein</keyword>
<dbReference type="CDD" id="cd21995">
    <property type="entry name" value="HMG-box_TOX-like"/>
    <property type="match status" value="1"/>
</dbReference>
<dbReference type="InterPro" id="IPR009071">
    <property type="entry name" value="HMG_box_dom"/>
</dbReference>
<dbReference type="GO" id="GO:0006357">
    <property type="term" value="P:regulation of transcription by RNA polymerase II"/>
    <property type="evidence" value="ECO:0007669"/>
    <property type="project" value="TreeGrafter"/>
</dbReference>
<evidence type="ECO:0000313" key="11">
    <source>
        <dbReference type="Proteomes" id="UP000031443"/>
    </source>
</evidence>
<dbReference type="Gene3D" id="1.10.30.10">
    <property type="entry name" value="High mobility group box domain"/>
    <property type="match status" value="1"/>
</dbReference>
<feature type="compositionally biased region" description="Basic residues" evidence="8">
    <location>
        <begin position="224"/>
        <end position="235"/>
    </location>
</feature>
<dbReference type="GO" id="GO:0031490">
    <property type="term" value="F:chromatin DNA binding"/>
    <property type="evidence" value="ECO:0007669"/>
    <property type="project" value="TreeGrafter"/>
</dbReference>
<dbReference type="InterPro" id="IPR051365">
    <property type="entry name" value="TOX_HMG-box_domain"/>
</dbReference>
<keyword evidence="5 7" id="KW-0238">DNA-binding</keyword>
<evidence type="ECO:0000256" key="3">
    <source>
        <dbReference type="ARBA" id="ARBA00022454"/>
    </source>
</evidence>
<keyword evidence="3" id="KW-0158">Chromosome</keyword>
<evidence type="ECO:0000256" key="6">
    <source>
        <dbReference type="ARBA" id="ARBA00023242"/>
    </source>
</evidence>
<feature type="region of interest" description="Disordered" evidence="8">
    <location>
        <begin position="168"/>
        <end position="244"/>
    </location>
</feature>
<evidence type="ECO:0000256" key="2">
    <source>
        <dbReference type="ARBA" id="ARBA00004286"/>
    </source>
</evidence>
<dbReference type="AlphaFoldDB" id="M7AIH7"/>
<name>M7AIH7_CHEMY</name>
<dbReference type="Pfam" id="PF00505">
    <property type="entry name" value="HMG_box"/>
    <property type="match status" value="1"/>
</dbReference>
<keyword evidence="11" id="KW-1185">Reference proteome</keyword>
<feature type="compositionally biased region" description="Low complexity" evidence="8">
    <location>
        <begin position="188"/>
        <end position="197"/>
    </location>
</feature>
<gene>
    <name evidence="10" type="ORF">UY3_18124</name>
</gene>
<dbReference type="PROSITE" id="PS50118">
    <property type="entry name" value="HMG_BOX_2"/>
    <property type="match status" value="1"/>
</dbReference>
<keyword evidence="6 7" id="KW-0539">Nucleus</keyword>
<dbReference type="EMBL" id="KB597990">
    <property type="protein sequence ID" value="EMP24806.1"/>
    <property type="molecule type" value="Genomic_DNA"/>
</dbReference>
<evidence type="ECO:0000256" key="7">
    <source>
        <dbReference type="PROSITE-ProRule" id="PRU00267"/>
    </source>
</evidence>
<dbReference type="GO" id="GO:0005634">
    <property type="term" value="C:nucleus"/>
    <property type="evidence" value="ECO:0007669"/>
    <property type="project" value="UniProtKB-SubCell"/>
</dbReference>
<dbReference type="eggNOG" id="KOG0381">
    <property type="taxonomic scope" value="Eukaryota"/>
</dbReference>
<evidence type="ECO:0000259" key="9">
    <source>
        <dbReference type="PROSITE" id="PS50118"/>
    </source>
</evidence>
<dbReference type="PRINTS" id="PR00886">
    <property type="entry name" value="HIGHMOBLTY12"/>
</dbReference>
<evidence type="ECO:0000256" key="1">
    <source>
        <dbReference type="ARBA" id="ARBA00004123"/>
    </source>
</evidence>
<sequence>MVPDFQPGMCLAQLPGQFPGGNDNYLAITGTAHPFLSGAETFHTPSLGDEEFEIPPISLDADPSLAVSDVVGHFDDLGDPSSAPDTGFSTQYGVQALDMPVGMNHSLMEQGGGLLTGGLAMDLDHSMGTQYSTNPPVTIDVPMSPGALMGHGQLTTIDQSELSSQLGLSLGGSSILPPAAQSPEERLSTTPSPTSSLQEDEPEEFRRQVPAQKAAPVVLDAGRKQKPAKKQKKKKDPNEPQKPVSAYALFFRDTQAAIKGQNPNATFGEVSKIVASMWDSLGEEQKQVYKRKTEAAKKEYLKALAAYRAIQKVRLHLQQQPPPLQLQILPPPALQIQPVTLQPEEASPERPSPEPQGSPEPVEMITADVVPEVESPTQMDVELVSESPMGLSPRPRCVRSGCDNPPVSSSDWDNEYCSSECVVKHCRDVFLAWLASRNSNNSVVFVK</sequence>
<comment type="subcellular location">
    <subcellularLocation>
        <location evidence="2">Chromosome</location>
    </subcellularLocation>
    <subcellularLocation>
        <location evidence="1">Nucleus</location>
    </subcellularLocation>
</comment>
<organism evidence="10 11">
    <name type="scientific">Chelonia mydas</name>
    <name type="common">Green sea-turtle</name>
    <name type="synonym">Chelonia agassizi</name>
    <dbReference type="NCBI Taxonomy" id="8469"/>
    <lineage>
        <taxon>Eukaryota</taxon>
        <taxon>Metazoa</taxon>
        <taxon>Chordata</taxon>
        <taxon>Craniata</taxon>
        <taxon>Vertebrata</taxon>
        <taxon>Euteleostomi</taxon>
        <taxon>Archelosauria</taxon>
        <taxon>Testudinata</taxon>
        <taxon>Testudines</taxon>
        <taxon>Cryptodira</taxon>
        <taxon>Durocryptodira</taxon>
        <taxon>Americhelydia</taxon>
        <taxon>Chelonioidea</taxon>
        <taxon>Cheloniidae</taxon>
        <taxon>Chelonia</taxon>
    </lineage>
</organism>
<dbReference type="FunFam" id="1.10.30.10:FF:000005">
    <property type="entry name" value="TOX high mobility group box family member 3"/>
    <property type="match status" value="1"/>
</dbReference>
<accession>M7AIH7</accession>
<evidence type="ECO:0000256" key="8">
    <source>
        <dbReference type="SAM" id="MobiDB-lite"/>
    </source>
</evidence>
<proteinExistence type="predicted"/>
<dbReference type="PANTHER" id="PTHR45781:SF2">
    <property type="entry name" value="TOX HIGH MOBILITY GROUP BOX FAMILY MEMBER 4"/>
    <property type="match status" value="1"/>
</dbReference>
<dbReference type="PANTHER" id="PTHR45781">
    <property type="entry name" value="AGAP000281-PA"/>
    <property type="match status" value="1"/>
</dbReference>
<feature type="DNA-binding region" description="HMG box" evidence="7">
    <location>
        <begin position="240"/>
        <end position="308"/>
    </location>
</feature>
<dbReference type="STRING" id="8469.M7AIH7"/>
<dbReference type="Proteomes" id="UP000031443">
    <property type="component" value="Unassembled WGS sequence"/>
</dbReference>
<dbReference type="SUPFAM" id="SSF47095">
    <property type="entry name" value="HMG-box"/>
    <property type="match status" value="1"/>
</dbReference>
<reference evidence="11" key="1">
    <citation type="journal article" date="2013" name="Nat. Genet.">
        <title>The draft genomes of soft-shell turtle and green sea turtle yield insights into the development and evolution of the turtle-specific body plan.</title>
        <authorList>
            <person name="Wang Z."/>
            <person name="Pascual-Anaya J."/>
            <person name="Zadissa A."/>
            <person name="Li W."/>
            <person name="Niimura Y."/>
            <person name="Huang Z."/>
            <person name="Li C."/>
            <person name="White S."/>
            <person name="Xiong Z."/>
            <person name="Fang D."/>
            <person name="Wang B."/>
            <person name="Ming Y."/>
            <person name="Chen Y."/>
            <person name="Zheng Y."/>
            <person name="Kuraku S."/>
            <person name="Pignatelli M."/>
            <person name="Herrero J."/>
            <person name="Beal K."/>
            <person name="Nozawa M."/>
            <person name="Li Q."/>
            <person name="Wang J."/>
            <person name="Zhang H."/>
            <person name="Yu L."/>
            <person name="Shigenobu S."/>
            <person name="Wang J."/>
            <person name="Liu J."/>
            <person name="Flicek P."/>
            <person name="Searle S."/>
            <person name="Wang J."/>
            <person name="Kuratani S."/>
            <person name="Yin Y."/>
            <person name="Aken B."/>
            <person name="Zhang G."/>
            <person name="Irie N."/>
        </authorList>
    </citation>
    <scope>NUCLEOTIDE SEQUENCE [LARGE SCALE GENOMIC DNA]</scope>
</reference>
<feature type="domain" description="HMG box" evidence="9">
    <location>
        <begin position="240"/>
        <end position="308"/>
    </location>
</feature>
<evidence type="ECO:0000313" key="10">
    <source>
        <dbReference type="EMBL" id="EMP24806.1"/>
    </source>
</evidence>
<feature type="region of interest" description="Disordered" evidence="8">
    <location>
        <begin position="341"/>
        <end position="361"/>
    </location>
</feature>
<dbReference type="SMART" id="SM00398">
    <property type="entry name" value="HMG"/>
    <property type="match status" value="1"/>
</dbReference>
<evidence type="ECO:0000256" key="5">
    <source>
        <dbReference type="ARBA" id="ARBA00023125"/>
    </source>
</evidence>
<protein>
    <submittedName>
        <fullName evidence="10">TOX high mobility group box family member 4</fullName>
    </submittedName>
</protein>
<dbReference type="GO" id="GO:0005694">
    <property type="term" value="C:chromosome"/>
    <property type="evidence" value="ECO:0007669"/>
    <property type="project" value="UniProtKB-SubCell"/>
</dbReference>
<evidence type="ECO:0000256" key="4">
    <source>
        <dbReference type="ARBA" id="ARBA00022553"/>
    </source>
</evidence>